<feature type="domain" description="Histidine kinase" evidence="12">
    <location>
        <begin position="528"/>
        <end position="743"/>
    </location>
</feature>
<dbReference type="SMART" id="SM00448">
    <property type="entry name" value="REC"/>
    <property type="match status" value="1"/>
</dbReference>
<dbReference type="InterPro" id="IPR000014">
    <property type="entry name" value="PAS"/>
</dbReference>
<dbReference type="SUPFAM" id="SSF55785">
    <property type="entry name" value="PYP-like sensor domain (PAS domain)"/>
    <property type="match status" value="1"/>
</dbReference>
<keyword evidence="11" id="KW-1133">Transmembrane helix</keyword>
<feature type="modified residue" description="4-aspartylphosphate" evidence="9">
    <location>
        <position position="818"/>
    </location>
</feature>
<evidence type="ECO:0000313" key="16">
    <source>
        <dbReference type="EMBL" id="OAQ21799.1"/>
    </source>
</evidence>
<evidence type="ECO:0000256" key="1">
    <source>
        <dbReference type="ARBA" id="ARBA00000085"/>
    </source>
</evidence>
<organism evidence="16 17">
    <name type="scientific">Thermosulfurimonas dismutans</name>
    <dbReference type="NCBI Taxonomy" id="999894"/>
    <lineage>
        <taxon>Bacteria</taxon>
        <taxon>Pseudomonadati</taxon>
        <taxon>Thermodesulfobacteriota</taxon>
        <taxon>Thermodesulfobacteria</taxon>
        <taxon>Thermodesulfobacteriales</taxon>
        <taxon>Thermodesulfobacteriaceae</taxon>
        <taxon>Thermosulfurimonas</taxon>
    </lineage>
</organism>
<evidence type="ECO:0000256" key="3">
    <source>
        <dbReference type="ARBA" id="ARBA00022553"/>
    </source>
</evidence>
<evidence type="ECO:0000256" key="11">
    <source>
        <dbReference type="SAM" id="Phobius"/>
    </source>
</evidence>
<dbReference type="PATRIC" id="fig|999894.6.peg.318"/>
<gene>
    <name evidence="16" type="ORF">TDIS_0317</name>
</gene>
<keyword evidence="5" id="KW-0547">Nucleotide-binding</keyword>
<dbReference type="NCBIfam" id="TIGR00229">
    <property type="entry name" value="sensory_box"/>
    <property type="match status" value="1"/>
</dbReference>
<dbReference type="CDD" id="cd00130">
    <property type="entry name" value="PAS"/>
    <property type="match status" value="1"/>
</dbReference>
<keyword evidence="3 9" id="KW-0597">Phosphoprotein</keyword>
<evidence type="ECO:0000256" key="10">
    <source>
        <dbReference type="SAM" id="Coils"/>
    </source>
</evidence>
<reference evidence="16 17" key="1">
    <citation type="submission" date="2016-04" db="EMBL/GenBank/DDBJ databases">
        <title>Genome analysis of Thermosulfurimonas dismutans, the first thermophilic sulfur-disproportionating bacterium of the phylum Thermodesulfobacteria.</title>
        <authorList>
            <person name="Mardanov A.V."/>
            <person name="Beletsky A.V."/>
            <person name="Kadnikov V.V."/>
            <person name="Slobodkin A.I."/>
            <person name="Ravin N.V."/>
        </authorList>
    </citation>
    <scope>NUCLEOTIDE SEQUENCE [LARGE SCALE GENOMIC DNA]</scope>
    <source>
        <strain evidence="16 17">S95</strain>
    </source>
</reference>
<keyword evidence="10" id="KW-0175">Coiled coil</keyword>
<dbReference type="InterPro" id="IPR013767">
    <property type="entry name" value="PAS_fold"/>
</dbReference>
<comment type="catalytic activity">
    <reaction evidence="1">
        <text>ATP + protein L-histidine = ADP + protein N-phospho-L-histidine.</text>
        <dbReference type="EC" id="2.7.13.3"/>
    </reaction>
</comment>
<keyword evidence="4" id="KW-0808">Transferase</keyword>
<dbReference type="Pfam" id="PF00072">
    <property type="entry name" value="Response_reg"/>
    <property type="match status" value="1"/>
</dbReference>
<dbReference type="PROSITE" id="PS50110">
    <property type="entry name" value="RESPONSE_REGULATORY"/>
    <property type="match status" value="1"/>
</dbReference>
<name>A0A179D7U2_9BACT</name>
<dbReference type="STRING" id="999894.TDIS_0317"/>
<dbReference type="SUPFAM" id="SSF53850">
    <property type="entry name" value="Periplasmic binding protein-like II"/>
    <property type="match status" value="1"/>
</dbReference>
<dbReference type="RefSeq" id="WP_068668584.1">
    <property type="nucleotide sequence ID" value="NZ_LWLG01000001.1"/>
</dbReference>
<dbReference type="InterPro" id="IPR001789">
    <property type="entry name" value="Sig_transdc_resp-reg_receiver"/>
</dbReference>
<feature type="coiled-coil region" evidence="10">
    <location>
        <begin position="333"/>
        <end position="388"/>
    </location>
</feature>
<dbReference type="Gene3D" id="3.40.190.10">
    <property type="entry name" value="Periplasmic binding protein-like II"/>
    <property type="match status" value="2"/>
</dbReference>
<keyword evidence="11" id="KW-0472">Membrane</keyword>
<dbReference type="SUPFAM" id="SSF55874">
    <property type="entry name" value="ATPase domain of HSP90 chaperone/DNA topoisomerase II/histidine kinase"/>
    <property type="match status" value="1"/>
</dbReference>
<dbReference type="CDD" id="cd00075">
    <property type="entry name" value="HATPase"/>
    <property type="match status" value="1"/>
</dbReference>
<dbReference type="SMART" id="SM00091">
    <property type="entry name" value="PAS"/>
    <property type="match status" value="1"/>
</dbReference>
<evidence type="ECO:0000256" key="2">
    <source>
        <dbReference type="ARBA" id="ARBA00012438"/>
    </source>
</evidence>
<keyword evidence="11" id="KW-0812">Transmembrane</keyword>
<dbReference type="EMBL" id="LWLG01000001">
    <property type="protein sequence ID" value="OAQ21799.1"/>
    <property type="molecule type" value="Genomic_DNA"/>
</dbReference>
<dbReference type="OrthoDB" id="9788063at2"/>
<dbReference type="InterPro" id="IPR003594">
    <property type="entry name" value="HATPase_dom"/>
</dbReference>
<dbReference type="SUPFAM" id="SSF47384">
    <property type="entry name" value="Homodimeric domain of signal transducing histidine kinase"/>
    <property type="match status" value="1"/>
</dbReference>
<evidence type="ECO:0000259" key="15">
    <source>
        <dbReference type="PROSITE" id="PS50113"/>
    </source>
</evidence>
<evidence type="ECO:0000259" key="13">
    <source>
        <dbReference type="PROSITE" id="PS50110"/>
    </source>
</evidence>
<evidence type="ECO:0000256" key="7">
    <source>
        <dbReference type="ARBA" id="ARBA00022840"/>
    </source>
</evidence>
<dbReference type="InterPro" id="IPR035965">
    <property type="entry name" value="PAS-like_dom_sf"/>
</dbReference>
<dbReference type="InterPro" id="IPR011006">
    <property type="entry name" value="CheY-like_superfamily"/>
</dbReference>
<dbReference type="SMART" id="SM00388">
    <property type="entry name" value="HisKA"/>
    <property type="match status" value="1"/>
</dbReference>
<dbReference type="PROSITE" id="PS50112">
    <property type="entry name" value="PAS"/>
    <property type="match status" value="1"/>
</dbReference>
<dbReference type="SMART" id="SM00387">
    <property type="entry name" value="HATPase_c"/>
    <property type="match status" value="1"/>
</dbReference>
<dbReference type="Pfam" id="PF02518">
    <property type="entry name" value="HATPase_c"/>
    <property type="match status" value="1"/>
</dbReference>
<protein>
    <recommendedName>
        <fullName evidence="2">histidine kinase</fullName>
        <ecNumber evidence="2">2.7.13.3</ecNumber>
    </recommendedName>
</protein>
<dbReference type="GO" id="GO:0006355">
    <property type="term" value="P:regulation of DNA-templated transcription"/>
    <property type="evidence" value="ECO:0007669"/>
    <property type="project" value="InterPro"/>
</dbReference>
<evidence type="ECO:0000256" key="8">
    <source>
        <dbReference type="ARBA" id="ARBA00023012"/>
    </source>
</evidence>
<keyword evidence="8" id="KW-0902">Two-component regulatory system</keyword>
<dbReference type="Gene3D" id="3.40.50.2300">
    <property type="match status" value="1"/>
</dbReference>
<dbReference type="GO" id="GO:0000155">
    <property type="term" value="F:phosphorelay sensor kinase activity"/>
    <property type="evidence" value="ECO:0007669"/>
    <property type="project" value="InterPro"/>
</dbReference>
<dbReference type="Proteomes" id="UP000078390">
    <property type="component" value="Unassembled WGS sequence"/>
</dbReference>
<evidence type="ECO:0000259" key="12">
    <source>
        <dbReference type="PROSITE" id="PS50109"/>
    </source>
</evidence>
<dbReference type="Pfam" id="PF00989">
    <property type="entry name" value="PAS"/>
    <property type="match status" value="1"/>
</dbReference>
<evidence type="ECO:0000256" key="5">
    <source>
        <dbReference type="ARBA" id="ARBA00022741"/>
    </source>
</evidence>
<dbReference type="CDD" id="cd00082">
    <property type="entry name" value="HisKA"/>
    <property type="match status" value="1"/>
</dbReference>
<keyword evidence="6" id="KW-0418">Kinase</keyword>
<dbReference type="PRINTS" id="PR00344">
    <property type="entry name" value="BCTRLSENSOR"/>
</dbReference>
<dbReference type="Gene3D" id="3.30.450.20">
    <property type="entry name" value="PAS domain"/>
    <property type="match status" value="1"/>
</dbReference>
<dbReference type="CDD" id="cd00156">
    <property type="entry name" value="REC"/>
    <property type="match status" value="1"/>
</dbReference>
<dbReference type="PROSITE" id="PS50113">
    <property type="entry name" value="PAC"/>
    <property type="match status" value="1"/>
</dbReference>
<dbReference type="Gene3D" id="3.30.565.10">
    <property type="entry name" value="Histidine kinase-like ATPase, C-terminal domain"/>
    <property type="match status" value="1"/>
</dbReference>
<evidence type="ECO:0000256" key="6">
    <source>
        <dbReference type="ARBA" id="ARBA00022777"/>
    </source>
</evidence>
<dbReference type="AlphaFoldDB" id="A0A179D7U2"/>
<proteinExistence type="predicted"/>
<dbReference type="InterPro" id="IPR003661">
    <property type="entry name" value="HisK_dim/P_dom"/>
</dbReference>
<dbReference type="Pfam" id="PF12974">
    <property type="entry name" value="Phosphonate-bd"/>
    <property type="match status" value="1"/>
</dbReference>
<evidence type="ECO:0000259" key="14">
    <source>
        <dbReference type="PROSITE" id="PS50112"/>
    </source>
</evidence>
<dbReference type="InterPro" id="IPR036890">
    <property type="entry name" value="HATPase_C_sf"/>
</dbReference>
<evidence type="ECO:0000256" key="4">
    <source>
        <dbReference type="ARBA" id="ARBA00022679"/>
    </source>
</evidence>
<sequence length="886" mass="98831">MLVIHLVFLWISLVFSPVAVSAQTITFAVLAKRGKEAAIKRWQPLVDYLHETTPYTIKLEPLPFEALKEAVQKGQADLVLANPAMYMEFKACCGLSPIVTMKNLKFGKTYTRFGGVIFTRSEHRYLSTLEDFKKVKPLVGTVDPASFGGWLMQWREFMQAGLKRGRDFKVQFYKTHDAVVYAVLKGVVDVGCVRTDILEAMSAEGKIRLKDLKLIHPQRAPGFDLWLSTPIYPEWPLARAPTLKDEVAEVLASVLLALPKDSEVARATGAAWTIPHNYQPVHECLRELGVGPYAELKAQLMYEAREKYLKLIISLALATIIAALTAFYIFSLNKRLSRAYQELKKHRNHLESLVSERTLHLEKTTRNLEEEVEERRRAERATSEEKERLAVILRSLTDAVIVTDITGRITLLNPAAERLLEISAQIALGKSFCELISLKTKEKKSRLCRDILHWASVENKLISFKEAELKLPSGRTLLVEGVATPVHSEANEVLGSVIVLRDITARKRLEEEALKASRLETLSLLASGVAHDFNNLLSAIVGYLNVIRLKLKDRELEETVNKAERACFTAKTLTRELLTYTTGGGPVKRMVSLVECIQENISFALSGSKIKAEIDFPLDLWPTEVDPDQMSICLHNILLNARQVMPEGGKVYIRARNVKLDSPNPFGLPPGPYLEIEIEDTGPGIPENILPHIFEPFFTTKEGGSGLGLFSCHRIVEAHNGRILAESPPGKGAIFRILLPANPEGKVETHEKPYEAGTKTCSARILIMDDEEGVREPVAEILRLSGFEVETAENGERALTIFKQALDAGTPFDLVILDLTVPGGLGGRDLLPKLRKLFPEVKAIVVSGYSQDPVMEKYKEFGFNGAIIKPFSHQALLATIERILSE</sequence>
<feature type="domain" description="PAS" evidence="14">
    <location>
        <begin position="385"/>
        <end position="431"/>
    </location>
</feature>
<dbReference type="InterPro" id="IPR004358">
    <property type="entry name" value="Sig_transdc_His_kin-like_C"/>
</dbReference>
<dbReference type="GO" id="GO:0005524">
    <property type="term" value="F:ATP binding"/>
    <property type="evidence" value="ECO:0007669"/>
    <property type="project" value="UniProtKB-KW"/>
</dbReference>
<dbReference type="PROSITE" id="PS50109">
    <property type="entry name" value="HIS_KIN"/>
    <property type="match status" value="1"/>
</dbReference>
<feature type="transmembrane region" description="Helical" evidence="11">
    <location>
        <begin position="308"/>
        <end position="330"/>
    </location>
</feature>
<dbReference type="InterPro" id="IPR005467">
    <property type="entry name" value="His_kinase_dom"/>
</dbReference>
<feature type="domain" description="PAC" evidence="15">
    <location>
        <begin position="455"/>
        <end position="515"/>
    </location>
</feature>
<dbReference type="EC" id="2.7.13.3" evidence="2"/>
<dbReference type="Gene3D" id="1.10.287.130">
    <property type="match status" value="1"/>
</dbReference>
<keyword evidence="17" id="KW-1185">Reference proteome</keyword>
<comment type="caution">
    <text evidence="16">The sequence shown here is derived from an EMBL/GenBank/DDBJ whole genome shotgun (WGS) entry which is preliminary data.</text>
</comment>
<accession>A0A179D7U2</accession>
<evidence type="ECO:0000256" key="9">
    <source>
        <dbReference type="PROSITE-ProRule" id="PRU00169"/>
    </source>
</evidence>
<dbReference type="InterPro" id="IPR000700">
    <property type="entry name" value="PAS-assoc_C"/>
</dbReference>
<evidence type="ECO:0000313" key="17">
    <source>
        <dbReference type="Proteomes" id="UP000078390"/>
    </source>
</evidence>
<feature type="domain" description="Response regulatory" evidence="13">
    <location>
        <begin position="764"/>
        <end position="884"/>
    </location>
</feature>
<dbReference type="PANTHER" id="PTHR43065">
    <property type="entry name" value="SENSOR HISTIDINE KINASE"/>
    <property type="match status" value="1"/>
</dbReference>
<dbReference type="InterPro" id="IPR036097">
    <property type="entry name" value="HisK_dim/P_sf"/>
</dbReference>
<dbReference type="SUPFAM" id="SSF52172">
    <property type="entry name" value="CheY-like"/>
    <property type="match status" value="1"/>
</dbReference>
<dbReference type="PANTHER" id="PTHR43065:SF42">
    <property type="entry name" value="TWO-COMPONENT SENSOR PPRA"/>
    <property type="match status" value="1"/>
</dbReference>
<keyword evidence="7" id="KW-0067">ATP-binding</keyword>